<keyword evidence="2" id="KW-1185">Reference proteome</keyword>
<evidence type="ECO:0000313" key="1">
    <source>
        <dbReference type="EMBL" id="KAJ4720630.1"/>
    </source>
</evidence>
<accession>A0ACC1YDD6</accession>
<name>A0ACC1YDD6_MELAZ</name>
<reference evidence="1 2" key="1">
    <citation type="journal article" date="2023" name="Science">
        <title>Complex scaffold remodeling in plant triterpene biosynthesis.</title>
        <authorList>
            <person name="De La Pena R."/>
            <person name="Hodgson H."/>
            <person name="Liu J.C."/>
            <person name="Stephenson M.J."/>
            <person name="Martin A.C."/>
            <person name="Owen C."/>
            <person name="Harkess A."/>
            <person name="Leebens-Mack J."/>
            <person name="Jimenez L.E."/>
            <person name="Osbourn A."/>
            <person name="Sattely E.S."/>
        </authorList>
    </citation>
    <scope>NUCLEOTIDE SEQUENCE [LARGE SCALE GENOMIC DNA]</scope>
    <source>
        <strain evidence="2">cv. JPN11</strain>
        <tissue evidence="1">Leaf</tissue>
    </source>
</reference>
<proteinExistence type="predicted"/>
<comment type="caution">
    <text evidence="1">The sequence shown here is derived from an EMBL/GenBank/DDBJ whole genome shotgun (WGS) entry which is preliminary data.</text>
</comment>
<organism evidence="1 2">
    <name type="scientific">Melia azedarach</name>
    <name type="common">Chinaberry tree</name>
    <dbReference type="NCBI Taxonomy" id="155640"/>
    <lineage>
        <taxon>Eukaryota</taxon>
        <taxon>Viridiplantae</taxon>
        <taxon>Streptophyta</taxon>
        <taxon>Embryophyta</taxon>
        <taxon>Tracheophyta</taxon>
        <taxon>Spermatophyta</taxon>
        <taxon>Magnoliopsida</taxon>
        <taxon>eudicotyledons</taxon>
        <taxon>Gunneridae</taxon>
        <taxon>Pentapetalae</taxon>
        <taxon>rosids</taxon>
        <taxon>malvids</taxon>
        <taxon>Sapindales</taxon>
        <taxon>Meliaceae</taxon>
        <taxon>Melia</taxon>
    </lineage>
</organism>
<gene>
    <name evidence="1" type="ORF">OWV82_008427</name>
</gene>
<dbReference type="Proteomes" id="UP001164539">
    <property type="component" value="Chromosome 4"/>
</dbReference>
<sequence>MNEIPSRWKGVCMESSDFKRSNCNRKLIGARFYNLTLASSKNNTEAPGSPRDYGGHGTHTASTAAGPHVPNASYFGLARGTARGGSPYSRIASYKACEGRACSGAAILQAIEDAIEDGVDIISISISLNSHLDYLADPIAIGAFHAEQMGIMVICSAGNDGSTPFTVKNTAPWILTVGASTIDRDFQSTVLLGNGKSIQGTAINLSKLSRSMSIPLAYGKNIAVNSTVLSEARRCQPGSYDPEKVAGKILVCIQSELIDTKEVMQSVASNINAEEKSFTSIAKGLIIVNDDETIWPSFSAGIFPYSEVGKLAGLQIIKYINSNKNPTATILPTVTVPGYKPAPVVAYFSSRGPGMLTQNLLKPDVTAPGVAILAAIVPKPTELGGIPAGEKPATYGFQSGTSMACPHVTGAVAVMKSVHPKWSYSMIKSALMTTASVYDNRGKRITNSSRSYANPHDIGAGEINPLRALNPGLVFTTSTKDYFRFLCFFGYSEKKIRKVSKTKFNCPRKSTEKLISNINYPSISISKLDRRGAVRTVRRTATNVGSPNATYISLVNAPSGLSVKVFPEKLVFVEGVKRMSFKVSFYSKQASTGYHFGSITWSDNQHSVRMVFALNVV</sequence>
<protein>
    <submittedName>
        <fullName evidence="1">Subtilisin-like protease</fullName>
    </submittedName>
</protein>
<dbReference type="EMBL" id="CM051397">
    <property type="protein sequence ID" value="KAJ4720630.1"/>
    <property type="molecule type" value="Genomic_DNA"/>
</dbReference>
<evidence type="ECO:0000313" key="2">
    <source>
        <dbReference type="Proteomes" id="UP001164539"/>
    </source>
</evidence>